<protein>
    <recommendedName>
        <fullName evidence="3">Coat protein</fullName>
    </recommendedName>
</protein>
<evidence type="ECO:0000313" key="1">
    <source>
        <dbReference type="EMBL" id="CAH9095245.1"/>
    </source>
</evidence>
<dbReference type="AlphaFoldDB" id="A0AAV0D828"/>
<comment type="caution">
    <text evidence="1">The sequence shown here is derived from an EMBL/GenBank/DDBJ whole genome shotgun (WGS) entry which is preliminary data.</text>
</comment>
<evidence type="ECO:0000313" key="2">
    <source>
        <dbReference type="Proteomes" id="UP001152523"/>
    </source>
</evidence>
<evidence type="ECO:0008006" key="3">
    <source>
        <dbReference type="Google" id="ProtNLM"/>
    </source>
</evidence>
<organism evidence="1 2">
    <name type="scientific">Cuscuta epithymum</name>
    <dbReference type="NCBI Taxonomy" id="186058"/>
    <lineage>
        <taxon>Eukaryota</taxon>
        <taxon>Viridiplantae</taxon>
        <taxon>Streptophyta</taxon>
        <taxon>Embryophyta</taxon>
        <taxon>Tracheophyta</taxon>
        <taxon>Spermatophyta</taxon>
        <taxon>Magnoliopsida</taxon>
        <taxon>eudicotyledons</taxon>
        <taxon>Gunneridae</taxon>
        <taxon>Pentapetalae</taxon>
        <taxon>asterids</taxon>
        <taxon>lamiids</taxon>
        <taxon>Solanales</taxon>
        <taxon>Convolvulaceae</taxon>
        <taxon>Cuscuteae</taxon>
        <taxon>Cuscuta</taxon>
        <taxon>Cuscuta subgen. Cuscuta</taxon>
    </lineage>
</organism>
<dbReference type="Proteomes" id="UP001152523">
    <property type="component" value="Unassembled WGS sequence"/>
</dbReference>
<sequence length="458" mass="52080">MGTILILTSAAQRIPQQTNPSRRNRDPTGFIPVAPSAAVPGVPAMLDITAVNPMYTLPRGPANLFVPDAQMLFHVLGICDGMMNSTDHFTRSFPGWLPIVSHLYISVLWNFMILKVFVNSGHGAMFDLPHFQIGECMIPGPLVPFFQSLAAVSGPFDWIGDIVPHLPDFSIFWNAAGFHANSDYARQVPVPALILDQLYHFATWQIPEDTTIFDKFEWYGNIFSQDIHTHNSFNRMGPQLCGSLWTSSEQLEAARWFWNAAFYDIRFSRVDATRDPFSHYHQLFGFVSQTGTPQHAWFQNVNFIMQNYAQYFNESVPFKCISLEGVGAVVVHGDPRSNAATRDWIYPPMDNIAPFLTSRFNPRRELPNDFTVVFQHADLQIEKLAERYAIVAHTNIRWPGSIAAQNDWPAINDENLHDGDYWNLKSHRLSSPIVVKAWFALKIAQRYHTDRPAAYHLN</sequence>
<name>A0AAV0D828_9ASTE</name>
<keyword evidence="2" id="KW-1185">Reference proteome</keyword>
<accession>A0AAV0D828</accession>
<dbReference type="EMBL" id="CAMAPF010000084">
    <property type="protein sequence ID" value="CAH9095245.1"/>
    <property type="molecule type" value="Genomic_DNA"/>
</dbReference>
<proteinExistence type="predicted"/>
<gene>
    <name evidence="1" type="ORF">CEPIT_LOCUS13199</name>
</gene>
<reference evidence="1" key="1">
    <citation type="submission" date="2022-07" db="EMBL/GenBank/DDBJ databases">
        <authorList>
            <person name="Macas J."/>
            <person name="Novak P."/>
            <person name="Neumann P."/>
        </authorList>
    </citation>
    <scope>NUCLEOTIDE SEQUENCE</scope>
</reference>